<comment type="caution">
    <text evidence="1">The sequence shown here is derived from an EMBL/GenBank/DDBJ whole genome shotgun (WGS) entry which is preliminary data.</text>
</comment>
<proteinExistence type="predicted"/>
<gene>
    <name evidence="1" type="ORF">LCGC14_1528460</name>
</gene>
<accession>A0A0F9LC66</accession>
<protein>
    <submittedName>
        <fullName evidence="1">Uncharacterized protein</fullName>
    </submittedName>
</protein>
<reference evidence="1" key="1">
    <citation type="journal article" date="2015" name="Nature">
        <title>Complex archaea that bridge the gap between prokaryotes and eukaryotes.</title>
        <authorList>
            <person name="Spang A."/>
            <person name="Saw J.H."/>
            <person name="Jorgensen S.L."/>
            <person name="Zaremba-Niedzwiedzka K."/>
            <person name="Martijn J."/>
            <person name="Lind A.E."/>
            <person name="van Eijk R."/>
            <person name="Schleper C."/>
            <person name="Guy L."/>
            <person name="Ettema T.J."/>
        </authorList>
    </citation>
    <scope>NUCLEOTIDE SEQUENCE</scope>
</reference>
<organism evidence="1">
    <name type="scientific">marine sediment metagenome</name>
    <dbReference type="NCBI Taxonomy" id="412755"/>
    <lineage>
        <taxon>unclassified sequences</taxon>
        <taxon>metagenomes</taxon>
        <taxon>ecological metagenomes</taxon>
    </lineage>
</organism>
<dbReference type="EMBL" id="LAZR01011422">
    <property type="protein sequence ID" value="KKM61765.1"/>
    <property type="molecule type" value="Genomic_DNA"/>
</dbReference>
<dbReference type="AlphaFoldDB" id="A0A0F9LC66"/>
<name>A0A0F9LC66_9ZZZZ</name>
<sequence>MTKELNDMLAHLEPTNRCLWCQVRIQTGGNICSECYPGHIKLWEEHTKIYDALVEESMVEERRYTLAKREFHKQQLKKRAGER</sequence>
<evidence type="ECO:0000313" key="1">
    <source>
        <dbReference type="EMBL" id="KKM61765.1"/>
    </source>
</evidence>